<proteinExistence type="predicted"/>
<comment type="caution">
    <text evidence="8">The sequence shown here is derived from an EMBL/GenBank/DDBJ whole genome shotgun (WGS) entry which is preliminary data.</text>
</comment>
<protein>
    <submittedName>
        <fullName evidence="8">Basic membrane protein</fullName>
    </submittedName>
</protein>
<sequence>MIKTKKILLTLGTVSALGLVSAVAISCSSGLEGAASKLADKEIGTVKLLNDGKKEDATVKNSVVMITDAGHVNDKSFNQSTYEGGWLAANQFNMLPKFHNLRPTGHDKISEQYVEALSNNVKVWLTSGFLHGEPVQKFWEQNKAALEKNETIIVGTDFVPAVTAGHGIGITFKVEQSAFIVGYAAADYLATTYPSDAAKRSVYAFGGGAFDGVTGFIRGFYEGIKAFNKANKGKETEIKLSSTGKVDLSSGFDPADQKMTAAVNAAVASGATIILPVAGPATGVLLNSLKGDAQKDKLVIGVDVDQSLSYTNDSAKFFSSITKRIAQANYDVLAELYQGPAKYDLLKGFELGKKSHVVLGTFKDNLVGYAPSALAGAEKGKADASLEKGKAALEKLTDLAKDLDDAGYTAATADGAKLVDYLSKLATDAKAK</sequence>
<dbReference type="OrthoDB" id="9769871at2"/>
<feature type="chain" id="PRO_5003067147" evidence="6">
    <location>
        <begin position="25"/>
        <end position="432"/>
    </location>
</feature>
<comment type="subcellular location">
    <subcellularLocation>
        <location evidence="1">Cell membrane</location>
    </subcellularLocation>
</comment>
<feature type="domain" description="ABC transporter substrate-binding protein PnrA-like" evidence="7">
    <location>
        <begin position="63"/>
        <end position="329"/>
    </location>
</feature>
<reference evidence="8 9" key="1">
    <citation type="submission" date="2010-03" db="EMBL/GenBank/DDBJ databases">
        <authorList>
            <person name="Glass J.I."/>
            <person name="Benders G.A."/>
            <person name="Durkin A.S."/>
            <person name="Farmerie W.G."/>
            <person name="Hlavinka K."/>
            <person name="Hostetler J."/>
            <person name="Jackson J."/>
            <person name="May M.A."/>
            <person name="Miller R.H."/>
            <person name="Paralanov V."/>
            <person name="Radune D."/>
            <person name="Szczypinski B."/>
            <person name="Brown D.R."/>
        </authorList>
    </citation>
    <scope>NUCLEOTIDE SEQUENCE [LARGE SCALE GENOMIC DNA]</scope>
    <source>
        <strain evidence="8 9">A21JP2</strain>
    </source>
</reference>
<keyword evidence="9" id="KW-1185">Reference proteome</keyword>
<feature type="signal peptide" evidence="6">
    <location>
        <begin position="1"/>
        <end position="24"/>
    </location>
</feature>
<organism evidence="8 9">
    <name type="scientific">Mycoplasmopsis alligatoris A21JP2</name>
    <dbReference type="NCBI Taxonomy" id="747682"/>
    <lineage>
        <taxon>Bacteria</taxon>
        <taxon>Bacillati</taxon>
        <taxon>Mycoplasmatota</taxon>
        <taxon>Mycoplasmoidales</taxon>
        <taxon>Metamycoplasmataceae</taxon>
        <taxon>Mycoplasmopsis</taxon>
    </lineage>
</organism>
<dbReference type="GO" id="GO:0005886">
    <property type="term" value="C:plasma membrane"/>
    <property type="evidence" value="ECO:0007669"/>
    <property type="project" value="UniProtKB-SubCell"/>
</dbReference>
<dbReference type="PANTHER" id="PTHR34296">
    <property type="entry name" value="TRANSCRIPTIONAL ACTIVATOR PROTEIN MED"/>
    <property type="match status" value="1"/>
</dbReference>
<dbReference type="eggNOG" id="COG1744">
    <property type="taxonomic scope" value="Bacteria"/>
</dbReference>
<dbReference type="EMBL" id="ADNC01000002">
    <property type="protein sequence ID" value="EFF41831.1"/>
    <property type="molecule type" value="Genomic_DNA"/>
</dbReference>
<dbReference type="Pfam" id="PF02608">
    <property type="entry name" value="Bmp"/>
    <property type="match status" value="1"/>
</dbReference>
<keyword evidence="3 6" id="KW-0732">Signal</keyword>
<dbReference type="PANTHER" id="PTHR34296:SF2">
    <property type="entry name" value="ABC TRANSPORTER GUANOSINE-BINDING PROTEIN NUPN"/>
    <property type="match status" value="1"/>
</dbReference>
<name>D4XUW5_9BACT</name>
<evidence type="ECO:0000313" key="9">
    <source>
        <dbReference type="Proteomes" id="UP000004757"/>
    </source>
</evidence>
<dbReference type="InterPro" id="IPR008107">
    <property type="entry name" value="Mycoplasma_p48"/>
</dbReference>
<evidence type="ECO:0000256" key="6">
    <source>
        <dbReference type="SAM" id="SignalP"/>
    </source>
</evidence>
<dbReference type="PROSITE" id="PS51257">
    <property type="entry name" value="PROKAR_LIPOPROTEIN"/>
    <property type="match status" value="1"/>
</dbReference>
<evidence type="ECO:0000256" key="4">
    <source>
        <dbReference type="ARBA" id="ARBA00023136"/>
    </source>
</evidence>
<keyword evidence="2" id="KW-1003">Cell membrane</keyword>
<dbReference type="PRINTS" id="PR01733">
    <property type="entry name" value="LIPPROTEIN48"/>
</dbReference>
<dbReference type="InterPro" id="IPR003760">
    <property type="entry name" value="PnrA-like"/>
</dbReference>
<evidence type="ECO:0000256" key="2">
    <source>
        <dbReference type="ARBA" id="ARBA00022475"/>
    </source>
</evidence>
<dbReference type="RefSeq" id="WP_005683107.1">
    <property type="nucleotide sequence ID" value="NZ_ADNC01000002.1"/>
</dbReference>
<evidence type="ECO:0000256" key="1">
    <source>
        <dbReference type="ARBA" id="ARBA00004236"/>
    </source>
</evidence>
<evidence type="ECO:0000259" key="7">
    <source>
        <dbReference type="Pfam" id="PF02608"/>
    </source>
</evidence>
<keyword evidence="5" id="KW-0449">Lipoprotein</keyword>
<keyword evidence="4" id="KW-0472">Membrane</keyword>
<dbReference type="Proteomes" id="UP000004757">
    <property type="component" value="Unassembled WGS sequence"/>
</dbReference>
<evidence type="ECO:0000256" key="3">
    <source>
        <dbReference type="ARBA" id="ARBA00022729"/>
    </source>
</evidence>
<accession>D4XUW5</accession>
<evidence type="ECO:0000313" key="8">
    <source>
        <dbReference type="EMBL" id="EFF41831.1"/>
    </source>
</evidence>
<dbReference type="STRING" id="747682.MALL_0119"/>
<dbReference type="AlphaFoldDB" id="D4XUW5"/>
<dbReference type="InterPro" id="IPR050957">
    <property type="entry name" value="BMP_lipoprotein"/>
</dbReference>
<gene>
    <name evidence="8" type="ORF">MALL_0119</name>
</gene>
<dbReference type="Gene3D" id="3.40.50.2300">
    <property type="match status" value="2"/>
</dbReference>
<evidence type="ECO:0000256" key="5">
    <source>
        <dbReference type="ARBA" id="ARBA00023288"/>
    </source>
</evidence>